<organism evidence="1 2">
    <name type="scientific">Rhododendron molle</name>
    <name type="common">Chinese azalea</name>
    <name type="synonym">Azalea mollis</name>
    <dbReference type="NCBI Taxonomy" id="49168"/>
    <lineage>
        <taxon>Eukaryota</taxon>
        <taxon>Viridiplantae</taxon>
        <taxon>Streptophyta</taxon>
        <taxon>Embryophyta</taxon>
        <taxon>Tracheophyta</taxon>
        <taxon>Spermatophyta</taxon>
        <taxon>Magnoliopsida</taxon>
        <taxon>eudicotyledons</taxon>
        <taxon>Gunneridae</taxon>
        <taxon>Pentapetalae</taxon>
        <taxon>asterids</taxon>
        <taxon>Ericales</taxon>
        <taxon>Ericaceae</taxon>
        <taxon>Ericoideae</taxon>
        <taxon>Rhodoreae</taxon>
        <taxon>Rhododendron</taxon>
    </lineage>
</organism>
<comment type="caution">
    <text evidence="1">The sequence shown here is derived from an EMBL/GenBank/DDBJ whole genome shotgun (WGS) entry which is preliminary data.</text>
</comment>
<dbReference type="EMBL" id="CM046395">
    <property type="protein sequence ID" value="KAI8541518.1"/>
    <property type="molecule type" value="Genomic_DNA"/>
</dbReference>
<reference evidence="1" key="1">
    <citation type="submission" date="2022-02" db="EMBL/GenBank/DDBJ databases">
        <title>Plant Genome Project.</title>
        <authorList>
            <person name="Zhang R.-G."/>
        </authorList>
    </citation>
    <scope>NUCLEOTIDE SEQUENCE</scope>
    <source>
        <strain evidence="1">AT1</strain>
    </source>
</reference>
<proteinExistence type="predicted"/>
<gene>
    <name evidence="1" type="ORF">RHMOL_Rhmol08G0067400</name>
</gene>
<evidence type="ECO:0000313" key="2">
    <source>
        <dbReference type="Proteomes" id="UP001062846"/>
    </source>
</evidence>
<name>A0ACC0MKF4_RHOML</name>
<evidence type="ECO:0000313" key="1">
    <source>
        <dbReference type="EMBL" id="KAI8541518.1"/>
    </source>
</evidence>
<keyword evidence="2" id="KW-1185">Reference proteome</keyword>
<sequence>MSFVAVAKETKWEMEGRFSVLSTPSGTPSIFFGKGSSIMEASVSERESEMNGRFAGVVKKVTVTLRWRSS</sequence>
<accession>A0ACC0MKF4</accession>
<protein>
    <submittedName>
        <fullName evidence="1">Uncharacterized protein</fullName>
    </submittedName>
</protein>
<dbReference type="Proteomes" id="UP001062846">
    <property type="component" value="Chromosome 8"/>
</dbReference>